<dbReference type="SMART" id="SM00065">
    <property type="entry name" value="GAF"/>
    <property type="match status" value="1"/>
</dbReference>
<dbReference type="InterPro" id="IPR000160">
    <property type="entry name" value="GGDEF_dom"/>
</dbReference>
<organism evidence="3 4">
    <name type="scientific">Caldanaerobacter subterraneus</name>
    <dbReference type="NCBI Taxonomy" id="911092"/>
    <lineage>
        <taxon>Bacteria</taxon>
        <taxon>Bacillati</taxon>
        <taxon>Bacillota</taxon>
        <taxon>Clostridia</taxon>
        <taxon>Thermoanaerobacterales</taxon>
        <taxon>Thermoanaerobacteraceae</taxon>
        <taxon>Caldanaerobacter</taxon>
    </lineage>
</organism>
<dbReference type="SMART" id="SM00267">
    <property type="entry name" value="GGDEF"/>
    <property type="match status" value="1"/>
</dbReference>
<dbReference type="SUPFAM" id="SSF55781">
    <property type="entry name" value="GAF domain-like"/>
    <property type="match status" value="1"/>
</dbReference>
<gene>
    <name evidence="3" type="ORF">DEA61_04635</name>
</gene>
<dbReference type="InterPro" id="IPR029787">
    <property type="entry name" value="Nucleotide_cyclase"/>
</dbReference>
<dbReference type="FunFam" id="3.30.70.270:FF:000001">
    <property type="entry name" value="Diguanylate cyclase domain protein"/>
    <property type="match status" value="1"/>
</dbReference>
<evidence type="ECO:0000313" key="4">
    <source>
        <dbReference type="Proteomes" id="UP000264445"/>
    </source>
</evidence>
<feature type="transmembrane region" description="Helical" evidence="1">
    <location>
        <begin position="136"/>
        <end position="155"/>
    </location>
</feature>
<dbReference type="NCBIfam" id="TIGR00254">
    <property type="entry name" value="GGDEF"/>
    <property type="match status" value="1"/>
</dbReference>
<feature type="transmembrane region" description="Helical" evidence="1">
    <location>
        <begin position="100"/>
        <end position="116"/>
    </location>
</feature>
<dbReference type="RefSeq" id="WP_278428965.1">
    <property type="nucleotide sequence ID" value="NZ_DOLB01000081.1"/>
</dbReference>
<comment type="caution">
    <text evidence="3">The sequence shown here is derived from an EMBL/GenBank/DDBJ whole genome shotgun (WGS) entry which is preliminary data.</text>
</comment>
<dbReference type="GO" id="GO:0043709">
    <property type="term" value="P:cell adhesion involved in single-species biofilm formation"/>
    <property type="evidence" value="ECO:0007669"/>
    <property type="project" value="TreeGrafter"/>
</dbReference>
<dbReference type="PROSITE" id="PS50887">
    <property type="entry name" value="GGDEF"/>
    <property type="match status" value="1"/>
</dbReference>
<sequence length="553" mass="61784">MGKYREHLFNTALIATGGLVFAFALYHYGLGIDFRLFLILLLFAIILNNLGIMYTDIKLSLSPSVGIAAFLIFGTVGAATLMVTSVMFDTIVMRRKIKNGFLNGAMFALSYLPAGWLYEFMGGKIGEISIAQVKYILVYVIVSFLINNFILYYALKVQGKILFKEYWNESVLLELGTYVLMVPAAMLLAYVYFKHSLMFFVLSLTPLIFIAYVFRMVRDLVKANKRLNAIYEMVKMINSKLELDQILDTIVEVISQVVAVSAAAIYLTDSNGIATLVKAVGGKGKEGFRESYFKGEGLIGKVISSNKIVAIKNLKEDRSLDREKIFANYGSLIAAPLRSSGVPIGCLLILHVETNAFDDDSVRIIEIIVDQASVAITNAKKYYEVTRKSITDPLTKTYNRRYFNDALMENIMRADENNEPVSLIMFDLDNFKQINDTYGHLIGDEVLKEVARRIKNNVRSDDIVARFGGEEFAVILPKLTAEQAYMIAERIRTEVSSKPIKTEKGDIYVTITGGVADYPSKADSAEKLVSHADRALYAGGKSRGRNKIAIYEV</sequence>
<feature type="transmembrane region" description="Helical" evidence="1">
    <location>
        <begin position="12"/>
        <end position="29"/>
    </location>
</feature>
<dbReference type="GO" id="GO:0052621">
    <property type="term" value="F:diguanylate cyclase activity"/>
    <property type="evidence" value="ECO:0007669"/>
    <property type="project" value="TreeGrafter"/>
</dbReference>
<dbReference type="SUPFAM" id="SSF55073">
    <property type="entry name" value="Nucleotide cyclase"/>
    <property type="match status" value="1"/>
</dbReference>
<dbReference type="Proteomes" id="UP000264445">
    <property type="component" value="Unassembled WGS sequence"/>
</dbReference>
<dbReference type="Pfam" id="PF00990">
    <property type="entry name" value="GGDEF"/>
    <property type="match status" value="1"/>
</dbReference>
<proteinExistence type="predicted"/>
<dbReference type="InterPro" id="IPR050469">
    <property type="entry name" value="Diguanylate_Cyclase"/>
</dbReference>
<evidence type="ECO:0000259" key="2">
    <source>
        <dbReference type="PROSITE" id="PS50887"/>
    </source>
</evidence>
<dbReference type="CDD" id="cd01949">
    <property type="entry name" value="GGDEF"/>
    <property type="match status" value="1"/>
</dbReference>
<reference evidence="3 4" key="1">
    <citation type="journal article" date="2018" name="Nat. Biotechnol.">
        <title>A standardized bacterial taxonomy based on genome phylogeny substantially revises the tree of life.</title>
        <authorList>
            <person name="Parks D.H."/>
            <person name="Chuvochina M."/>
            <person name="Waite D.W."/>
            <person name="Rinke C."/>
            <person name="Skarshewski A."/>
            <person name="Chaumeil P.A."/>
            <person name="Hugenholtz P."/>
        </authorList>
    </citation>
    <scope>NUCLEOTIDE SEQUENCE [LARGE SCALE GENOMIC DNA]</scope>
    <source>
        <strain evidence="3">UBA12544</strain>
    </source>
</reference>
<keyword evidence="1" id="KW-1133">Transmembrane helix</keyword>
<dbReference type="InterPro" id="IPR043128">
    <property type="entry name" value="Rev_trsase/Diguanyl_cyclase"/>
</dbReference>
<dbReference type="AlphaFoldDB" id="A0A101E5M4"/>
<dbReference type="InterPro" id="IPR003018">
    <property type="entry name" value="GAF"/>
</dbReference>
<feature type="domain" description="GGDEF" evidence="2">
    <location>
        <begin position="419"/>
        <end position="553"/>
    </location>
</feature>
<dbReference type="InterPro" id="IPR029016">
    <property type="entry name" value="GAF-like_dom_sf"/>
</dbReference>
<protein>
    <submittedName>
        <fullName evidence="3">GGDEF domain-containing protein</fullName>
    </submittedName>
</protein>
<evidence type="ECO:0000313" key="3">
    <source>
        <dbReference type="EMBL" id="HBT49119.1"/>
    </source>
</evidence>
<dbReference type="PANTHER" id="PTHR45138">
    <property type="entry name" value="REGULATORY COMPONENTS OF SENSORY TRANSDUCTION SYSTEM"/>
    <property type="match status" value="1"/>
</dbReference>
<dbReference type="Pfam" id="PF01590">
    <property type="entry name" value="GAF"/>
    <property type="match status" value="1"/>
</dbReference>
<dbReference type="Gene3D" id="3.30.70.270">
    <property type="match status" value="1"/>
</dbReference>
<keyword evidence="1" id="KW-0812">Transmembrane</keyword>
<dbReference type="EMBL" id="DOLB01000081">
    <property type="protein sequence ID" value="HBT49119.1"/>
    <property type="molecule type" value="Genomic_DNA"/>
</dbReference>
<feature type="transmembrane region" description="Helical" evidence="1">
    <location>
        <begin position="67"/>
        <end position="88"/>
    </location>
</feature>
<feature type="transmembrane region" description="Helical" evidence="1">
    <location>
        <begin position="199"/>
        <end position="217"/>
    </location>
</feature>
<accession>A0A101E5M4</accession>
<dbReference type="PANTHER" id="PTHR45138:SF9">
    <property type="entry name" value="DIGUANYLATE CYCLASE DGCM-RELATED"/>
    <property type="match status" value="1"/>
</dbReference>
<name>A0A101E5M4_9THEO</name>
<feature type="transmembrane region" description="Helical" evidence="1">
    <location>
        <begin position="175"/>
        <end position="193"/>
    </location>
</feature>
<dbReference type="GO" id="GO:0005886">
    <property type="term" value="C:plasma membrane"/>
    <property type="evidence" value="ECO:0007669"/>
    <property type="project" value="TreeGrafter"/>
</dbReference>
<dbReference type="GO" id="GO:1902201">
    <property type="term" value="P:negative regulation of bacterial-type flagellum-dependent cell motility"/>
    <property type="evidence" value="ECO:0007669"/>
    <property type="project" value="TreeGrafter"/>
</dbReference>
<dbReference type="Gene3D" id="3.30.450.40">
    <property type="match status" value="1"/>
</dbReference>
<feature type="transmembrane region" description="Helical" evidence="1">
    <location>
        <begin position="36"/>
        <end position="55"/>
    </location>
</feature>
<evidence type="ECO:0000256" key="1">
    <source>
        <dbReference type="SAM" id="Phobius"/>
    </source>
</evidence>
<keyword evidence="1" id="KW-0472">Membrane</keyword>